<comment type="caution">
    <text evidence="2">The sequence shown here is derived from an EMBL/GenBank/DDBJ whole genome shotgun (WGS) entry which is preliminary data.</text>
</comment>
<gene>
    <name evidence="2" type="ORF">FS320_13885</name>
</gene>
<dbReference type="InterPro" id="IPR025333">
    <property type="entry name" value="DUF4239"/>
</dbReference>
<keyword evidence="1" id="KW-1133">Transmembrane helix</keyword>
<sequence length="274" mass="30514">MTAHREEANRIVIDRLHQLPIVMGAVIVCFLFLVPTLIGSALLQPAVGRLLRDERDPNTVVGLLLNAFSLYYGVLLALLSIAVFENYGKAQDAVGREASSVIALYRTFSGYPEATRASLSDTLRQYVDEETGPGWASQRSNQASTRGTLLVDQLSRQLLDFRPNRDAGEDLIHQAALRIFEDFIEQRRLRIQAAGTSIPRVIWSVVIVGAGLNVFILWLFDLKQTTHFLLGGVLMIFVGLVVYMVSVLDRPFHGAHGLQPDDLVHARQQMNPRP</sequence>
<dbReference type="AlphaFoldDB" id="A0A5N7MHA0"/>
<dbReference type="Proteomes" id="UP000403266">
    <property type="component" value="Unassembled WGS sequence"/>
</dbReference>
<evidence type="ECO:0000256" key="1">
    <source>
        <dbReference type="SAM" id="Phobius"/>
    </source>
</evidence>
<feature type="transmembrane region" description="Helical" evidence="1">
    <location>
        <begin position="201"/>
        <end position="220"/>
    </location>
</feature>
<organism evidence="2 3">
    <name type="scientific">Microvirga tunisiensis</name>
    <dbReference type="NCBI Taxonomy" id="2108360"/>
    <lineage>
        <taxon>Bacteria</taxon>
        <taxon>Pseudomonadati</taxon>
        <taxon>Pseudomonadota</taxon>
        <taxon>Alphaproteobacteria</taxon>
        <taxon>Hyphomicrobiales</taxon>
        <taxon>Methylobacteriaceae</taxon>
        <taxon>Microvirga</taxon>
    </lineage>
</organism>
<proteinExistence type="predicted"/>
<evidence type="ECO:0000313" key="3">
    <source>
        <dbReference type="Proteomes" id="UP000403266"/>
    </source>
</evidence>
<protein>
    <submittedName>
        <fullName evidence="2">DUF4239 domain-containing protein</fullName>
    </submittedName>
</protein>
<feature type="transmembrane region" description="Helical" evidence="1">
    <location>
        <begin position="63"/>
        <end position="84"/>
    </location>
</feature>
<dbReference type="EMBL" id="VOSK01000045">
    <property type="protein sequence ID" value="MPR26287.1"/>
    <property type="molecule type" value="Genomic_DNA"/>
</dbReference>
<feature type="transmembrane region" description="Helical" evidence="1">
    <location>
        <begin position="21"/>
        <end position="43"/>
    </location>
</feature>
<accession>A0A5N7MHA0</accession>
<feature type="transmembrane region" description="Helical" evidence="1">
    <location>
        <begin position="226"/>
        <end position="248"/>
    </location>
</feature>
<keyword evidence="1" id="KW-0472">Membrane</keyword>
<keyword evidence="1" id="KW-0812">Transmembrane</keyword>
<dbReference type="OrthoDB" id="940913at2"/>
<dbReference type="Pfam" id="PF14023">
    <property type="entry name" value="Bestrophin-like"/>
    <property type="match status" value="1"/>
</dbReference>
<keyword evidence="3" id="KW-1185">Reference proteome</keyword>
<name>A0A5N7MHA0_9HYPH</name>
<dbReference type="RefSeq" id="WP_152712466.1">
    <property type="nucleotide sequence ID" value="NZ_VOSJ01000042.1"/>
</dbReference>
<evidence type="ECO:0000313" key="2">
    <source>
        <dbReference type="EMBL" id="MPR26287.1"/>
    </source>
</evidence>
<reference evidence="2 3" key="1">
    <citation type="journal article" date="2019" name="Syst. Appl. Microbiol.">
        <title>Microvirga tunisiensis sp. nov., a root nodule symbiotic bacterium isolated from Lupinus micranthus and L. luteus grown in Northern Tunisia.</title>
        <authorList>
            <person name="Msaddak A."/>
            <person name="Rejili M."/>
            <person name="Duran D."/>
            <person name="Mars M."/>
            <person name="Palacios J.M."/>
            <person name="Ruiz-Argueso T."/>
            <person name="Rey L."/>
            <person name="Imperial J."/>
        </authorList>
    </citation>
    <scope>NUCLEOTIDE SEQUENCE [LARGE SCALE GENOMIC DNA]</scope>
    <source>
        <strain evidence="2 3">Lmie10</strain>
    </source>
</reference>